<evidence type="ECO:0000313" key="2">
    <source>
        <dbReference type="Proteomes" id="UP000267096"/>
    </source>
</evidence>
<dbReference type="WBParaSite" id="ASIM_0000856801-mRNA-1">
    <property type="protein sequence ID" value="ASIM_0000856801-mRNA-1"/>
    <property type="gene ID" value="ASIM_0000856801"/>
</dbReference>
<name>A0A0M3JLN7_ANISI</name>
<evidence type="ECO:0000313" key="3">
    <source>
        <dbReference type="WBParaSite" id="ASIM_0000856801-mRNA-1"/>
    </source>
</evidence>
<proteinExistence type="predicted"/>
<organism evidence="3">
    <name type="scientific">Anisakis simplex</name>
    <name type="common">Herring worm</name>
    <dbReference type="NCBI Taxonomy" id="6269"/>
    <lineage>
        <taxon>Eukaryota</taxon>
        <taxon>Metazoa</taxon>
        <taxon>Ecdysozoa</taxon>
        <taxon>Nematoda</taxon>
        <taxon>Chromadorea</taxon>
        <taxon>Rhabditida</taxon>
        <taxon>Spirurina</taxon>
        <taxon>Ascaridomorpha</taxon>
        <taxon>Ascaridoidea</taxon>
        <taxon>Anisakidae</taxon>
        <taxon>Anisakis</taxon>
        <taxon>Anisakis simplex complex</taxon>
    </lineage>
</organism>
<dbReference type="OrthoDB" id="5800150at2759"/>
<keyword evidence="2" id="KW-1185">Reference proteome</keyword>
<evidence type="ECO:0000313" key="1">
    <source>
        <dbReference type="EMBL" id="VDK31332.1"/>
    </source>
</evidence>
<reference evidence="1 2" key="2">
    <citation type="submission" date="2018-11" db="EMBL/GenBank/DDBJ databases">
        <authorList>
            <consortium name="Pathogen Informatics"/>
        </authorList>
    </citation>
    <scope>NUCLEOTIDE SEQUENCE [LARGE SCALE GENOMIC DNA]</scope>
</reference>
<gene>
    <name evidence="1" type="ORF">ASIM_LOCUS8323</name>
</gene>
<dbReference type="AlphaFoldDB" id="A0A0M3JLN7"/>
<dbReference type="EMBL" id="UYRR01022249">
    <property type="protein sequence ID" value="VDK31332.1"/>
    <property type="molecule type" value="Genomic_DNA"/>
</dbReference>
<reference evidence="3" key="1">
    <citation type="submission" date="2017-02" db="UniProtKB">
        <authorList>
            <consortium name="WormBaseParasite"/>
        </authorList>
    </citation>
    <scope>IDENTIFICATION</scope>
</reference>
<accession>A0A0M3JLN7</accession>
<sequence>MQILPEKDSKEYQWMRSVTERYGLIRQGIILENALTKFEHSDLSTVIENVLKWISRRLHEIVEAIQK</sequence>
<dbReference type="Proteomes" id="UP000267096">
    <property type="component" value="Unassembled WGS sequence"/>
</dbReference>
<protein>
    <submittedName>
        <fullName evidence="3">Four helix bundle protein</fullName>
    </submittedName>
</protein>